<dbReference type="InterPro" id="IPR003593">
    <property type="entry name" value="AAA+_ATPase"/>
</dbReference>
<dbReference type="PROSITE" id="PS50893">
    <property type="entry name" value="ABC_TRANSPORTER_2"/>
    <property type="match status" value="1"/>
</dbReference>
<dbReference type="InterPro" id="IPR027417">
    <property type="entry name" value="P-loop_NTPase"/>
</dbReference>
<evidence type="ECO:0000256" key="2">
    <source>
        <dbReference type="ARBA" id="ARBA00022840"/>
    </source>
</evidence>
<protein>
    <recommendedName>
        <fullName evidence="3">ABC transporter domain-containing protein</fullName>
    </recommendedName>
</protein>
<comment type="caution">
    <text evidence="4">The sequence shown here is derived from an EMBL/GenBank/DDBJ whole genome shotgun (WGS) entry which is preliminary data.</text>
</comment>
<dbReference type="AlphaFoldDB" id="A0A1E5GNT6"/>
<dbReference type="InterPro" id="IPR017871">
    <property type="entry name" value="ABC_transporter-like_CS"/>
</dbReference>
<dbReference type="GO" id="GO:0005886">
    <property type="term" value="C:plasma membrane"/>
    <property type="evidence" value="ECO:0007669"/>
    <property type="project" value="TreeGrafter"/>
</dbReference>
<proteinExistence type="predicted"/>
<dbReference type="InterPro" id="IPR003439">
    <property type="entry name" value="ABC_transporter-like_ATP-bd"/>
</dbReference>
<keyword evidence="2" id="KW-0067">ATP-binding</keyword>
<dbReference type="RefSeq" id="WP_069645370.1">
    <property type="nucleotide sequence ID" value="NZ_MIJZ01000001.1"/>
</dbReference>
<keyword evidence="1" id="KW-0547">Nucleotide-binding</keyword>
<dbReference type="OrthoDB" id="9791546at2"/>
<evidence type="ECO:0000313" key="4">
    <source>
        <dbReference type="EMBL" id="OEG14331.1"/>
    </source>
</evidence>
<dbReference type="PANTHER" id="PTHR24220">
    <property type="entry name" value="IMPORT ATP-BINDING PROTEIN"/>
    <property type="match status" value="1"/>
</dbReference>
<feature type="domain" description="ABC transporter" evidence="3">
    <location>
        <begin position="2"/>
        <end position="213"/>
    </location>
</feature>
<gene>
    <name evidence="4" type="ORF">BCR21_04905</name>
</gene>
<dbReference type="PANTHER" id="PTHR24220:SF659">
    <property type="entry name" value="TRANSPORTER, PUTATIVE-RELATED"/>
    <property type="match status" value="1"/>
</dbReference>
<evidence type="ECO:0000256" key="1">
    <source>
        <dbReference type="ARBA" id="ARBA00022741"/>
    </source>
</evidence>
<dbReference type="GO" id="GO:0022857">
    <property type="term" value="F:transmembrane transporter activity"/>
    <property type="evidence" value="ECO:0007669"/>
    <property type="project" value="TreeGrafter"/>
</dbReference>
<keyword evidence="5" id="KW-1185">Reference proteome</keyword>
<dbReference type="Gene3D" id="3.40.50.300">
    <property type="entry name" value="P-loop containing nucleotide triphosphate hydrolases"/>
    <property type="match status" value="1"/>
</dbReference>
<dbReference type="SMART" id="SM00382">
    <property type="entry name" value="AAA"/>
    <property type="match status" value="1"/>
</dbReference>
<dbReference type="STRING" id="903984.BCR21_04905"/>
<organism evidence="4 5">
    <name type="scientific">Enterococcus ureasiticus</name>
    <dbReference type="NCBI Taxonomy" id="903984"/>
    <lineage>
        <taxon>Bacteria</taxon>
        <taxon>Bacillati</taxon>
        <taxon>Bacillota</taxon>
        <taxon>Bacilli</taxon>
        <taxon>Lactobacillales</taxon>
        <taxon>Enterococcaceae</taxon>
        <taxon>Enterococcus</taxon>
    </lineage>
</organism>
<name>A0A1E5GNT6_9ENTE</name>
<evidence type="ECO:0000259" key="3">
    <source>
        <dbReference type="PROSITE" id="PS50893"/>
    </source>
</evidence>
<dbReference type="Pfam" id="PF00005">
    <property type="entry name" value="ABC_tran"/>
    <property type="match status" value="1"/>
</dbReference>
<dbReference type="Proteomes" id="UP000094068">
    <property type="component" value="Unassembled WGS sequence"/>
</dbReference>
<accession>A0A1E5GNT6</accession>
<dbReference type="EMBL" id="MIJZ01000001">
    <property type="protein sequence ID" value="OEG14331.1"/>
    <property type="molecule type" value="Genomic_DNA"/>
</dbReference>
<dbReference type="InterPro" id="IPR015854">
    <property type="entry name" value="ABC_transpr_LolD-like"/>
</dbReference>
<sequence length="213" mass="23759">MIQLQDIQKKIPQTNVLLFDNLNFALNNHQSVAIQGRSGSGKTTLLKILAGFDTRYTGLYKFNGLIVSKDPKKNIKFRKDNIGIITQNYNLLYDRNIQANIQLGLTEKSRNSTKEIKEILSLVGLSKYSTKKISEISGGEAQRVAIARALIKKPKILLADEPTGALDEQTELEILDLFKTIQALGTKLIMVTHSDAVANVCDGKYVLENKRLI</sequence>
<dbReference type="GO" id="GO:0005524">
    <property type="term" value="F:ATP binding"/>
    <property type="evidence" value="ECO:0007669"/>
    <property type="project" value="UniProtKB-KW"/>
</dbReference>
<dbReference type="SUPFAM" id="SSF52540">
    <property type="entry name" value="P-loop containing nucleoside triphosphate hydrolases"/>
    <property type="match status" value="1"/>
</dbReference>
<dbReference type="PROSITE" id="PS00211">
    <property type="entry name" value="ABC_TRANSPORTER_1"/>
    <property type="match status" value="1"/>
</dbReference>
<evidence type="ECO:0000313" key="5">
    <source>
        <dbReference type="Proteomes" id="UP000094068"/>
    </source>
</evidence>
<reference evidence="5" key="1">
    <citation type="submission" date="2016-09" db="EMBL/GenBank/DDBJ databases">
        <authorList>
            <person name="Gulvik C.A."/>
        </authorList>
    </citation>
    <scope>NUCLEOTIDE SEQUENCE [LARGE SCALE GENOMIC DNA]</scope>
    <source>
        <strain evidence="5">DSM 23328</strain>
    </source>
</reference>
<dbReference type="GO" id="GO:0016887">
    <property type="term" value="F:ATP hydrolysis activity"/>
    <property type="evidence" value="ECO:0007669"/>
    <property type="project" value="InterPro"/>
</dbReference>